<comment type="similarity">
    <text evidence="3">Belongs to the GON7 family.</text>
</comment>
<sequence>MTNRTERMSATLSATYHSPTGDRTFCHSIAVPQSDEGQTPDTQAKTEYLSCLRASTKALQEEVNGFLTDKMEEDNKSGERDSKISISKRQPDDEVEEENYGDEVAEDES</sequence>
<feature type="compositionally biased region" description="Polar residues" evidence="14">
    <location>
        <begin position="8"/>
        <end position="18"/>
    </location>
</feature>
<evidence type="ECO:0000256" key="2">
    <source>
        <dbReference type="ARBA" id="ARBA00004574"/>
    </source>
</evidence>
<dbReference type="Proteomes" id="UP000019484">
    <property type="component" value="Unassembled WGS sequence"/>
</dbReference>
<evidence type="ECO:0000256" key="7">
    <source>
        <dbReference type="ARBA" id="ARBA00022694"/>
    </source>
</evidence>
<comment type="function">
    <text evidence="13">Component of the EKC/KEOPS complex that is required for the formation of a threonylcarbamoyl group on adenosine at position 37 (t(6)A37) in tRNAs that read codons beginning with adenine. The complex is probably involved in the transfer of the threonylcarbamoyl moiety of threonylcarbamoyl-AMP (TC-AMP) to the N6 group of A37. GON7 likely plays a supporting role to the catalytic subunit KAE1 in the complex. The EKC/KEOPS complex also promotes both telomere uncapping and telomere elongation. The complex is required for efficient recruitment of transcriptional coactivators.</text>
</comment>
<dbReference type="Pfam" id="PF08738">
    <property type="entry name" value="Gon7"/>
    <property type="match status" value="1"/>
</dbReference>
<dbReference type="GO" id="GO:0000781">
    <property type="term" value="C:chromosome, telomeric region"/>
    <property type="evidence" value="ECO:0007669"/>
    <property type="project" value="UniProtKB-SubCell"/>
</dbReference>
<evidence type="ECO:0000256" key="12">
    <source>
        <dbReference type="ARBA" id="ARBA00023242"/>
    </source>
</evidence>
<evidence type="ECO:0000256" key="6">
    <source>
        <dbReference type="ARBA" id="ARBA00022454"/>
    </source>
</evidence>
<dbReference type="GeneID" id="19160592"/>
<dbReference type="eggNOG" id="ENOG502T1MI">
    <property type="taxonomic scope" value="Eukaryota"/>
</dbReference>
<protein>
    <recommendedName>
        <fullName evidence="5">EKC/KEOPS complex subunit GON7</fullName>
    </recommendedName>
</protein>
<keyword evidence="7" id="KW-0819">tRNA processing</keyword>
<keyword evidence="8" id="KW-0779">Telomere</keyword>
<evidence type="ECO:0000256" key="1">
    <source>
        <dbReference type="ARBA" id="ARBA00004123"/>
    </source>
</evidence>
<keyword evidence="16" id="KW-1185">Reference proteome</keyword>
<keyword evidence="6" id="KW-0158">Chromosome</keyword>
<organism evidence="15 16">
    <name type="scientific">Capronia coronata CBS 617.96</name>
    <dbReference type="NCBI Taxonomy" id="1182541"/>
    <lineage>
        <taxon>Eukaryota</taxon>
        <taxon>Fungi</taxon>
        <taxon>Dikarya</taxon>
        <taxon>Ascomycota</taxon>
        <taxon>Pezizomycotina</taxon>
        <taxon>Eurotiomycetes</taxon>
        <taxon>Chaetothyriomycetidae</taxon>
        <taxon>Chaetothyriales</taxon>
        <taxon>Herpotrichiellaceae</taxon>
        <taxon>Capronia</taxon>
    </lineage>
</organism>
<accession>W9Y6Y0</accession>
<feature type="compositionally biased region" description="Basic and acidic residues" evidence="14">
    <location>
        <begin position="69"/>
        <end position="83"/>
    </location>
</feature>
<keyword evidence="9" id="KW-0805">Transcription regulation</keyword>
<comment type="subcellular location">
    <subcellularLocation>
        <location evidence="2">Chromosome</location>
        <location evidence="2">Telomere</location>
    </subcellularLocation>
    <subcellularLocation>
        <location evidence="1">Nucleus</location>
    </subcellularLocation>
</comment>
<dbReference type="InterPro" id="IPR014849">
    <property type="entry name" value="EKC/KEOPS_Gon7"/>
</dbReference>
<evidence type="ECO:0000256" key="5">
    <source>
        <dbReference type="ARBA" id="ARBA00019746"/>
    </source>
</evidence>
<evidence type="ECO:0000256" key="9">
    <source>
        <dbReference type="ARBA" id="ARBA00023015"/>
    </source>
</evidence>
<name>W9Y6Y0_9EURO</name>
<evidence type="ECO:0000256" key="13">
    <source>
        <dbReference type="ARBA" id="ARBA00025393"/>
    </source>
</evidence>
<evidence type="ECO:0000256" key="14">
    <source>
        <dbReference type="SAM" id="MobiDB-lite"/>
    </source>
</evidence>
<dbReference type="AlphaFoldDB" id="W9Y6Y0"/>
<comment type="caution">
    <text evidence="15">The sequence shown here is derived from an EMBL/GenBank/DDBJ whole genome shotgun (WGS) entry which is preliminary data.</text>
</comment>
<evidence type="ECO:0000313" key="15">
    <source>
        <dbReference type="EMBL" id="EXJ85355.1"/>
    </source>
</evidence>
<feature type="region of interest" description="Disordered" evidence="14">
    <location>
        <begin position="1"/>
        <end position="22"/>
    </location>
</feature>
<evidence type="ECO:0000256" key="8">
    <source>
        <dbReference type="ARBA" id="ARBA00022895"/>
    </source>
</evidence>
<evidence type="ECO:0000313" key="16">
    <source>
        <dbReference type="Proteomes" id="UP000019484"/>
    </source>
</evidence>
<dbReference type="HOGENOM" id="CLU_146833_2_1_1"/>
<feature type="compositionally biased region" description="Acidic residues" evidence="14">
    <location>
        <begin position="93"/>
        <end position="109"/>
    </location>
</feature>
<evidence type="ECO:0000256" key="4">
    <source>
        <dbReference type="ARBA" id="ARBA00011534"/>
    </source>
</evidence>
<keyword evidence="12" id="KW-0539">Nucleus</keyword>
<dbReference type="GO" id="GO:0005634">
    <property type="term" value="C:nucleus"/>
    <property type="evidence" value="ECO:0007669"/>
    <property type="project" value="UniProtKB-SubCell"/>
</dbReference>
<keyword evidence="11" id="KW-0804">Transcription</keyword>
<keyword evidence="10" id="KW-0010">Activator</keyword>
<reference evidence="15 16" key="1">
    <citation type="submission" date="2013-03" db="EMBL/GenBank/DDBJ databases">
        <title>The Genome Sequence of Capronia coronata CBS 617.96.</title>
        <authorList>
            <consortium name="The Broad Institute Genomics Platform"/>
            <person name="Cuomo C."/>
            <person name="de Hoog S."/>
            <person name="Gorbushina A."/>
            <person name="Walker B."/>
            <person name="Young S.K."/>
            <person name="Zeng Q."/>
            <person name="Gargeya S."/>
            <person name="Fitzgerald M."/>
            <person name="Haas B."/>
            <person name="Abouelleil A."/>
            <person name="Allen A.W."/>
            <person name="Alvarado L."/>
            <person name="Arachchi H.M."/>
            <person name="Berlin A.M."/>
            <person name="Chapman S.B."/>
            <person name="Gainer-Dewar J."/>
            <person name="Goldberg J."/>
            <person name="Griggs A."/>
            <person name="Gujja S."/>
            <person name="Hansen M."/>
            <person name="Howarth C."/>
            <person name="Imamovic A."/>
            <person name="Ireland A."/>
            <person name="Larimer J."/>
            <person name="McCowan C."/>
            <person name="Murphy C."/>
            <person name="Pearson M."/>
            <person name="Poon T.W."/>
            <person name="Priest M."/>
            <person name="Roberts A."/>
            <person name="Saif S."/>
            <person name="Shea T."/>
            <person name="Sisk P."/>
            <person name="Sykes S."/>
            <person name="Wortman J."/>
            <person name="Nusbaum C."/>
            <person name="Birren B."/>
        </authorList>
    </citation>
    <scope>NUCLEOTIDE SEQUENCE [LARGE SCALE GENOMIC DNA]</scope>
    <source>
        <strain evidence="15 16">CBS 617.96</strain>
    </source>
</reference>
<dbReference type="OrthoDB" id="2288868at2759"/>
<dbReference type="EMBL" id="AMWN01000005">
    <property type="protein sequence ID" value="EXJ85355.1"/>
    <property type="molecule type" value="Genomic_DNA"/>
</dbReference>
<proteinExistence type="inferred from homology"/>
<evidence type="ECO:0000256" key="3">
    <source>
        <dbReference type="ARBA" id="ARBA00008529"/>
    </source>
</evidence>
<feature type="region of interest" description="Disordered" evidence="14">
    <location>
        <begin position="65"/>
        <end position="109"/>
    </location>
</feature>
<evidence type="ECO:0000256" key="11">
    <source>
        <dbReference type="ARBA" id="ARBA00023163"/>
    </source>
</evidence>
<dbReference type="RefSeq" id="XP_007724793.1">
    <property type="nucleotide sequence ID" value="XM_007726603.1"/>
</dbReference>
<dbReference type="GO" id="GO:0008033">
    <property type="term" value="P:tRNA processing"/>
    <property type="evidence" value="ECO:0007669"/>
    <property type="project" value="UniProtKB-KW"/>
</dbReference>
<comment type="subunit">
    <text evidence="4">Component of the EKC/KEOPS complex composed of at least BUD32, CGI121, GON7, KAE1 and PCC1; the whole complex dimerizes.</text>
</comment>
<evidence type="ECO:0000256" key="10">
    <source>
        <dbReference type="ARBA" id="ARBA00023159"/>
    </source>
</evidence>
<gene>
    <name evidence="15" type="ORF">A1O1_05719</name>
</gene>